<dbReference type="EMBL" id="FOKU01000008">
    <property type="protein sequence ID" value="SFC30284.1"/>
    <property type="molecule type" value="Genomic_DNA"/>
</dbReference>
<gene>
    <name evidence="1" type="ORF">SAMN04487891_108197</name>
    <name evidence="2" type="ORF">SAMN05216293_3171</name>
</gene>
<keyword evidence="4" id="KW-1185">Reference proteome</keyword>
<dbReference type="Proteomes" id="UP000184031">
    <property type="component" value="Unassembled WGS sequence"/>
</dbReference>
<dbReference type="OrthoDB" id="1454457at2"/>
<proteinExistence type="predicted"/>
<dbReference type="Proteomes" id="UP000198940">
    <property type="component" value="Unassembled WGS sequence"/>
</dbReference>
<protein>
    <submittedName>
        <fullName evidence="2">Uncharacterized protein</fullName>
    </submittedName>
</protein>
<evidence type="ECO:0000313" key="1">
    <source>
        <dbReference type="EMBL" id="SFC30284.1"/>
    </source>
</evidence>
<reference evidence="2 3" key="1">
    <citation type="submission" date="2016-11" db="EMBL/GenBank/DDBJ databases">
        <authorList>
            <person name="Varghese N."/>
            <person name="Submissions S."/>
        </authorList>
    </citation>
    <scope>NUCLEOTIDE SEQUENCE [LARGE SCALE GENOMIC DNA]</scope>
    <source>
        <strain evidence="2 3">CGMCC 1.12174</strain>
        <strain evidence="1 4">DSM 26351</strain>
    </source>
</reference>
<name>A0A1M6ZMG6_9FLAO</name>
<evidence type="ECO:0000313" key="2">
    <source>
        <dbReference type="EMBL" id="SHL31691.1"/>
    </source>
</evidence>
<evidence type="ECO:0000313" key="3">
    <source>
        <dbReference type="Proteomes" id="UP000184031"/>
    </source>
</evidence>
<evidence type="ECO:0000313" key="4">
    <source>
        <dbReference type="Proteomes" id="UP000198940"/>
    </source>
</evidence>
<organism evidence="2 3">
    <name type="scientific">Flagellimonas taeanensis</name>
    <dbReference type="NCBI Taxonomy" id="1005926"/>
    <lineage>
        <taxon>Bacteria</taxon>
        <taxon>Pseudomonadati</taxon>
        <taxon>Bacteroidota</taxon>
        <taxon>Flavobacteriia</taxon>
        <taxon>Flavobacteriales</taxon>
        <taxon>Flavobacteriaceae</taxon>
        <taxon>Flagellimonas</taxon>
    </lineage>
</organism>
<dbReference type="AlphaFoldDB" id="A0A1M6ZMG6"/>
<sequence>MLPKQESSPKTGKEVVASLDSLFHKLTTMDKRSSSEETILLNESIRRTVESIRTSNLLTEIDEIYAQKKHDFTFTLSKDKKMGIFSWHTKMDATGNRIKNIALYNTGSSIQPSSLYDTPVTYDGIHQVKSLKGENLYILHGYINSGDSHYSRLNAYILKSGYLEEAPAFPNNESSISIVQIQKNPKFSDSLGFKIEMNGSRILFPEIRSNSIIQHSLAFNGKRYIREQRND</sequence>
<accession>A0A1M6ZMG6</accession>
<dbReference type="EMBL" id="FRAT01000009">
    <property type="protein sequence ID" value="SHL31691.1"/>
    <property type="molecule type" value="Genomic_DNA"/>
</dbReference>
<comment type="caution">
    <text evidence="2">The sequence shown here is derived from an EMBL/GenBank/DDBJ whole genome shotgun (WGS) entry which is preliminary data.</text>
</comment>
<dbReference type="RefSeq" id="WP_072881672.1">
    <property type="nucleotide sequence ID" value="NZ_FOKU01000008.1"/>
</dbReference>